<dbReference type="AlphaFoldDB" id="A0AAW5VNQ2"/>
<dbReference type="EMBL" id="JAMQPM010000002">
    <property type="protein sequence ID" value="MCW7525676.1"/>
    <property type="molecule type" value="Genomic_DNA"/>
</dbReference>
<name>A0AAW5VNQ2_9LEPT</name>
<evidence type="ECO:0000313" key="4">
    <source>
        <dbReference type="EMBL" id="MCW7530209.1"/>
    </source>
</evidence>
<reference evidence="4 6" key="1">
    <citation type="submission" date="2022-06" db="EMBL/GenBank/DDBJ databases">
        <title>Leptospira isolates from biofilms formed at urban environments.</title>
        <authorList>
            <person name="Ribeiro P.S."/>
            <person name="Sousa T."/>
            <person name="Carvalho N."/>
            <person name="Aburjaile F."/>
            <person name="Neves F."/>
            <person name="Oliveira D."/>
            <person name="Blanco L."/>
            <person name="Lima J."/>
            <person name="Costa F."/>
            <person name="Brenig B."/>
            <person name="Soares S."/>
            <person name="Ramos R."/>
            <person name="Goes-Neto A."/>
            <person name="Matiuzzi M."/>
            <person name="Azevedo V."/>
            <person name="Ristow P."/>
        </authorList>
    </citation>
    <scope>NUCLEOTIDE SEQUENCE</scope>
    <source>
        <strain evidence="3 6">VSF19</strain>
        <strain evidence="4">VSF20</strain>
    </source>
</reference>
<evidence type="ECO:0000259" key="2">
    <source>
        <dbReference type="Pfam" id="PF20385"/>
    </source>
</evidence>
<keyword evidence="6" id="KW-1185">Reference proteome</keyword>
<evidence type="ECO:0000313" key="3">
    <source>
        <dbReference type="EMBL" id="MCW7525676.1"/>
    </source>
</evidence>
<evidence type="ECO:0000313" key="6">
    <source>
        <dbReference type="Proteomes" id="UP001208912"/>
    </source>
</evidence>
<keyword evidence="1" id="KW-1133">Transmembrane helix</keyword>
<keyword evidence="1" id="KW-0472">Membrane</keyword>
<protein>
    <recommendedName>
        <fullName evidence="2">DUF6680 domain-containing protein</fullName>
    </recommendedName>
</protein>
<feature type="transmembrane region" description="Helical" evidence="1">
    <location>
        <begin position="12"/>
        <end position="30"/>
    </location>
</feature>
<dbReference type="EMBL" id="JAMQPL010000002">
    <property type="protein sequence ID" value="MCW7530209.1"/>
    <property type="molecule type" value="Genomic_DNA"/>
</dbReference>
<evidence type="ECO:0000313" key="5">
    <source>
        <dbReference type="Proteomes" id="UP001208540"/>
    </source>
</evidence>
<accession>A0AAW5VNQ2</accession>
<dbReference type="Proteomes" id="UP001208912">
    <property type="component" value="Unassembled WGS sequence"/>
</dbReference>
<keyword evidence="1" id="KW-0812">Transmembrane</keyword>
<proteinExistence type="predicted"/>
<comment type="caution">
    <text evidence="4">The sequence shown here is derived from an EMBL/GenBank/DDBJ whole genome shotgun (WGS) entry which is preliminary data.</text>
</comment>
<organism evidence="4 5">
    <name type="scientific">Leptospira soteropolitanensis</name>
    <dbReference type="NCBI Taxonomy" id="2950025"/>
    <lineage>
        <taxon>Bacteria</taxon>
        <taxon>Pseudomonadati</taxon>
        <taxon>Spirochaetota</taxon>
        <taxon>Spirochaetia</taxon>
        <taxon>Leptospirales</taxon>
        <taxon>Leptospiraceae</taxon>
        <taxon>Leptospira</taxon>
    </lineage>
</organism>
<feature type="domain" description="DUF6680" evidence="2">
    <location>
        <begin position="6"/>
        <end position="171"/>
    </location>
</feature>
<evidence type="ECO:0000256" key="1">
    <source>
        <dbReference type="SAM" id="Phobius"/>
    </source>
</evidence>
<sequence>MDLNFKISDALSIIAILISPLLAVQLTMLFERKRKDYERRYTIFKTLLTTRSNTLSIQHVEALNSIDAEFNEKKFSKVLDKWNLYLQHLNHKPQYESWNQKSHDLLVDLIHEIGVSLKINFDKSRINQSAYYPNGHWVIEEELTEIRKAILDFLRKNKSLRIEISKDADNKNAPLS</sequence>
<dbReference type="Proteomes" id="UP001208540">
    <property type="component" value="Unassembled WGS sequence"/>
</dbReference>
<dbReference type="InterPro" id="IPR046502">
    <property type="entry name" value="DUF6680"/>
</dbReference>
<gene>
    <name evidence="3" type="ORF">ND861_04900</name>
    <name evidence="4" type="ORF">ND862_08320</name>
</gene>
<dbReference type="Pfam" id="PF20385">
    <property type="entry name" value="DUF6680"/>
    <property type="match status" value="1"/>
</dbReference>
<dbReference type="RefSeq" id="WP_265351000.1">
    <property type="nucleotide sequence ID" value="NZ_JAMQPL010000002.1"/>
</dbReference>